<proteinExistence type="predicted"/>
<dbReference type="PANTHER" id="PTHR33667:SF7">
    <property type="entry name" value="RIKEN CDNA 1810020O05 GENE"/>
    <property type="match status" value="1"/>
</dbReference>
<evidence type="ECO:0000259" key="2">
    <source>
        <dbReference type="PROSITE" id="PS50004"/>
    </source>
</evidence>
<reference evidence="3" key="2">
    <citation type="submission" date="2025-09" db="UniProtKB">
        <authorList>
            <consortium name="Ensembl"/>
        </authorList>
    </citation>
    <scope>IDENTIFICATION</scope>
</reference>
<dbReference type="InterPro" id="IPR000008">
    <property type="entry name" value="C2_dom"/>
</dbReference>
<feature type="compositionally biased region" description="Basic and acidic residues" evidence="1">
    <location>
        <begin position="44"/>
        <end position="67"/>
    </location>
</feature>
<dbReference type="PANTHER" id="PTHR33667">
    <property type="entry name" value="SI:DKEY-57N24.6"/>
    <property type="match status" value="1"/>
</dbReference>
<dbReference type="Ensembl" id="ENSEBUT00000015940.1">
    <property type="protein sequence ID" value="ENSEBUP00000015364.1"/>
    <property type="gene ID" value="ENSEBUG00000009688.1"/>
</dbReference>
<evidence type="ECO:0000313" key="4">
    <source>
        <dbReference type="Proteomes" id="UP000694388"/>
    </source>
</evidence>
<feature type="region of interest" description="Disordered" evidence="1">
    <location>
        <begin position="1"/>
        <end position="67"/>
    </location>
</feature>
<dbReference type="GeneTree" id="ENSGT00990000205530"/>
<dbReference type="SMART" id="SM00239">
    <property type="entry name" value="C2"/>
    <property type="match status" value="1"/>
</dbReference>
<feature type="domain" description="C2" evidence="2">
    <location>
        <begin position="294"/>
        <end position="439"/>
    </location>
</feature>
<sequence>MGDSSKEGICTKNEAAPESEDVDNKEDEGQKASQRMSADICLKNNEDDGMKEGERKGDERGTGEDDDLLNRIDLRSNKVTFSVSFAIALSRRKQDIPTPMGHSKESDAYGSRNFISRALQMELFLLPKQAQPFKFDVTASGGTAKINAGSDVKVIKTWDDGKCTWLAWTQSCTMGVDLFSVTLLPQHKFTVHLWESRHQPSKREHLDKKKSKAAKSSNEEILVIGCAELEKELVQKLQLAWKRLEVQATSKRHQSQFDETEPQLWRQRDTGVQEVIGRLEEPCEGLHDILCHIEAERPIIPEDVRRKLNPLLIHIIKARNLPNCPVAFKTLQEKCQPVYCEIQAPGFHLHRTRGHRHGEHIHFNDTCIFLLGTISHASLLQLLQGPPLKIFLHDRQTKPQRFPQGLGHVGDEAVVYRPSGVAHLDLSGLLSGQRCMQLNLPITTYKQSPDLDSGTLEPHFPPGHYVMSGAHLKVSVSTLLSHSALAYPNPLLSCPYRRVVFLAQAASKTWAPLHSTAVEMNKAALGLHGNADLGTYDQVENDKNLDILTGFHVSDKDNHILVLEGLYNGALQELCHNFQQAEDCSILSNWKLAFDHRLYSKLHLDFRPLHLLTPLRHLLTRPSLYIRSSNVPSLVRQALSRIDYLHRSWTLRSVIQNDLLPTADMILCLEQELDGLLGPISKPSRKVRISGVMGHKGTNTQNQARRGATFRKHAQTDGM</sequence>
<keyword evidence="4" id="KW-1185">Reference proteome</keyword>
<reference evidence="3" key="1">
    <citation type="submission" date="2025-08" db="UniProtKB">
        <authorList>
            <consortium name="Ensembl"/>
        </authorList>
    </citation>
    <scope>IDENTIFICATION</scope>
</reference>
<dbReference type="AlphaFoldDB" id="A0A8C4QH34"/>
<dbReference type="Pfam" id="PF15084">
    <property type="entry name" value="DUF4550"/>
    <property type="match status" value="1"/>
</dbReference>
<evidence type="ECO:0000256" key="1">
    <source>
        <dbReference type="SAM" id="MobiDB-lite"/>
    </source>
</evidence>
<evidence type="ECO:0000313" key="3">
    <source>
        <dbReference type="Ensembl" id="ENSEBUP00000015364.1"/>
    </source>
</evidence>
<dbReference type="InterPro" id="IPR027876">
    <property type="entry name" value="DUF4550"/>
</dbReference>
<feature type="compositionally biased region" description="Acidic residues" evidence="1">
    <location>
        <begin position="17"/>
        <end position="26"/>
    </location>
</feature>
<feature type="region of interest" description="Disordered" evidence="1">
    <location>
        <begin position="694"/>
        <end position="719"/>
    </location>
</feature>
<accession>A0A8C4QH34</accession>
<dbReference type="PROSITE" id="PS50004">
    <property type="entry name" value="C2"/>
    <property type="match status" value="1"/>
</dbReference>
<name>A0A8C4QH34_EPTBU</name>
<protein>
    <recommendedName>
        <fullName evidence="2">C2 domain-containing protein</fullName>
    </recommendedName>
</protein>
<dbReference type="Proteomes" id="UP000694388">
    <property type="component" value="Unplaced"/>
</dbReference>
<organism evidence="3 4">
    <name type="scientific">Eptatretus burgeri</name>
    <name type="common">Inshore hagfish</name>
    <dbReference type="NCBI Taxonomy" id="7764"/>
    <lineage>
        <taxon>Eukaryota</taxon>
        <taxon>Metazoa</taxon>
        <taxon>Chordata</taxon>
        <taxon>Craniata</taxon>
        <taxon>Vertebrata</taxon>
        <taxon>Cyclostomata</taxon>
        <taxon>Myxini</taxon>
        <taxon>Myxiniformes</taxon>
        <taxon>Myxinidae</taxon>
        <taxon>Eptatretinae</taxon>
        <taxon>Eptatretus</taxon>
    </lineage>
</organism>